<dbReference type="AlphaFoldDB" id="A0A6M3K2B5"/>
<proteinExistence type="predicted"/>
<organism evidence="1">
    <name type="scientific">viral metagenome</name>
    <dbReference type="NCBI Taxonomy" id="1070528"/>
    <lineage>
        <taxon>unclassified sequences</taxon>
        <taxon>metagenomes</taxon>
        <taxon>organismal metagenomes</taxon>
    </lineage>
</organism>
<evidence type="ECO:0000313" key="1">
    <source>
        <dbReference type="EMBL" id="QJA75107.1"/>
    </source>
</evidence>
<dbReference type="EMBL" id="MT142141">
    <property type="protein sequence ID" value="QJA75107.1"/>
    <property type="molecule type" value="Genomic_DNA"/>
</dbReference>
<protein>
    <submittedName>
        <fullName evidence="1">Uncharacterized protein</fullName>
    </submittedName>
</protein>
<sequence length="174" mass="18845">MPTENLIPNAAGTYENIANSTSGVGKHWQDVDDPIGTPDDNYTRVNTGNDGVGQIDTYSLPNHSEGSGTINSVTLHFRAKKDAVGAAKARAVIRTHASQHYGDQEAITMSYANYSKAWTVNPVTTDPWTWDEVDDLEAGVTLEADASTWSYCTQVYVVVDYTPAAGRVRGYIIG</sequence>
<accession>A0A6M3K2B5</accession>
<gene>
    <name evidence="1" type="ORF">MM415A01868_0009</name>
</gene>
<name>A0A6M3K2B5_9ZZZZ</name>
<reference evidence="1" key="1">
    <citation type="submission" date="2020-03" db="EMBL/GenBank/DDBJ databases">
        <title>The deep terrestrial virosphere.</title>
        <authorList>
            <person name="Holmfeldt K."/>
            <person name="Nilsson E."/>
            <person name="Simone D."/>
            <person name="Lopez-Fernandez M."/>
            <person name="Wu X."/>
            <person name="de Brujin I."/>
            <person name="Lundin D."/>
            <person name="Andersson A."/>
            <person name="Bertilsson S."/>
            <person name="Dopson M."/>
        </authorList>
    </citation>
    <scope>NUCLEOTIDE SEQUENCE</scope>
    <source>
        <strain evidence="1">MM415A01868</strain>
    </source>
</reference>